<dbReference type="Proteomes" id="UP001307889">
    <property type="component" value="Chromosome 8"/>
</dbReference>
<proteinExistence type="predicted"/>
<keyword evidence="2" id="KW-1185">Reference proteome</keyword>
<name>A0ABN7AYR3_9HEMI</name>
<evidence type="ECO:0000313" key="2">
    <source>
        <dbReference type="Proteomes" id="UP001307889"/>
    </source>
</evidence>
<protein>
    <submittedName>
        <fullName evidence="1">Uncharacterized protein</fullName>
    </submittedName>
</protein>
<accession>A0ABN7AYR3</accession>
<organism evidence="1 2">
    <name type="scientific">Nesidiocoris tenuis</name>
    <dbReference type="NCBI Taxonomy" id="355587"/>
    <lineage>
        <taxon>Eukaryota</taxon>
        <taxon>Metazoa</taxon>
        <taxon>Ecdysozoa</taxon>
        <taxon>Arthropoda</taxon>
        <taxon>Hexapoda</taxon>
        <taxon>Insecta</taxon>
        <taxon>Pterygota</taxon>
        <taxon>Neoptera</taxon>
        <taxon>Paraneoptera</taxon>
        <taxon>Hemiptera</taxon>
        <taxon>Heteroptera</taxon>
        <taxon>Panheteroptera</taxon>
        <taxon>Cimicomorpha</taxon>
        <taxon>Miridae</taxon>
        <taxon>Dicyphina</taxon>
        <taxon>Nesidiocoris</taxon>
    </lineage>
</organism>
<evidence type="ECO:0000313" key="1">
    <source>
        <dbReference type="EMBL" id="BES97303.1"/>
    </source>
</evidence>
<gene>
    <name evidence="1" type="ORF">NTJ_10117</name>
</gene>
<reference evidence="1 2" key="1">
    <citation type="submission" date="2023-09" db="EMBL/GenBank/DDBJ databases">
        <title>Nesidiocoris tenuis whole genome shotgun sequence.</title>
        <authorList>
            <person name="Shibata T."/>
            <person name="Shimoda M."/>
            <person name="Kobayashi T."/>
            <person name="Uehara T."/>
        </authorList>
    </citation>
    <scope>NUCLEOTIDE SEQUENCE [LARGE SCALE GENOMIC DNA]</scope>
    <source>
        <strain evidence="1 2">Japan</strain>
    </source>
</reference>
<sequence>MGRSASRALEGSGYGFQQLLSISHGSKINPQEKIFARNFSDFGEGKIGLYEAIINGGSSGQTEAKTV</sequence>
<dbReference type="EMBL" id="AP028916">
    <property type="protein sequence ID" value="BES97303.1"/>
    <property type="molecule type" value="Genomic_DNA"/>
</dbReference>